<feature type="transmembrane region" description="Helical" evidence="1">
    <location>
        <begin position="280"/>
        <end position="297"/>
    </location>
</feature>
<feature type="transmembrane region" description="Helical" evidence="1">
    <location>
        <begin position="335"/>
        <end position="354"/>
    </location>
</feature>
<keyword evidence="1" id="KW-1133">Transmembrane helix</keyword>
<protein>
    <recommendedName>
        <fullName evidence="4">Glycosyltransferase RgtA/B/C/D-like domain-containing protein</fullName>
    </recommendedName>
</protein>
<comment type="caution">
    <text evidence="2">The sequence shown here is derived from an EMBL/GenBank/DDBJ whole genome shotgun (WGS) entry which is preliminary data.</text>
</comment>
<keyword evidence="1" id="KW-0472">Membrane</keyword>
<sequence>MRGVWVREGAGWLAATALALIVAGQVASTARSEMLFRDGDSLIVAMFVRSLFSGEPLDWAMSSVLFIPESAVFALLSALPLNVNGLLAVNAVVNVLGLYGALRLAAGRRSPGRAPVAWSVIALGVFGLIAVTETSASRTSFEVASLLLTTTYYSATVIAMIASIGIVRRALERPHLGWGAPLALAVIAAVSVLSNPLYAVWATAPLALLLAIGAWRQTLRRASILLIAALGVGSVLGMALRMPLEPWIMRSGAGYVQPGEWLASVQYYGDFALERLRTPLGILAGAVLLALIAVAVVQTLRVREPGARLVAASAWLIPLAVVVGGIALGTHATRYLAPAAFAPLLALLVTPRAVRLPRPRVLIAAVAAALLVAGVGSVPRLVAAAQHPDADLACVTDWVAASDRTGGGQFWTVRLPKLHADDPSQLLQLHATLDGYAWLVNRHDFQTREVTFLLEDAQSGAFQVPPGAVPDAVIECGRYRIVDFGSHPLPVGEPVS</sequence>
<evidence type="ECO:0000313" key="2">
    <source>
        <dbReference type="EMBL" id="MEJ1092457.1"/>
    </source>
</evidence>
<feature type="transmembrane region" description="Helical" evidence="1">
    <location>
        <begin position="198"/>
        <end position="215"/>
    </location>
</feature>
<evidence type="ECO:0000256" key="1">
    <source>
        <dbReference type="SAM" id="Phobius"/>
    </source>
</evidence>
<dbReference type="Proteomes" id="UP001366085">
    <property type="component" value="Unassembled WGS sequence"/>
</dbReference>
<keyword evidence="3" id="KW-1185">Reference proteome</keyword>
<evidence type="ECO:0008006" key="4">
    <source>
        <dbReference type="Google" id="ProtNLM"/>
    </source>
</evidence>
<feature type="transmembrane region" description="Helical" evidence="1">
    <location>
        <begin position="114"/>
        <end position="131"/>
    </location>
</feature>
<keyword evidence="1" id="KW-0812">Transmembrane</keyword>
<gene>
    <name evidence="2" type="ORF">WDU93_12260</name>
</gene>
<accession>A0ABU8LQ46</accession>
<organism evidence="2 3">
    <name type="scientific">Microbacterium istanbulense</name>
    <dbReference type="NCBI Taxonomy" id="3122049"/>
    <lineage>
        <taxon>Bacteria</taxon>
        <taxon>Bacillati</taxon>
        <taxon>Actinomycetota</taxon>
        <taxon>Actinomycetes</taxon>
        <taxon>Micrococcales</taxon>
        <taxon>Microbacteriaceae</taxon>
        <taxon>Microbacterium</taxon>
    </lineage>
</organism>
<feature type="transmembrane region" description="Helical" evidence="1">
    <location>
        <begin position="176"/>
        <end position="192"/>
    </location>
</feature>
<dbReference type="RefSeq" id="WP_337321025.1">
    <property type="nucleotide sequence ID" value="NZ_JBBDGN010000012.1"/>
</dbReference>
<feature type="transmembrane region" description="Helical" evidence="1">
    <location>
        <begin position="222"/>
        <end position="240"/>
    </location>
</feature>
<feature type="transmembrane region" description="Helical" evidence="1">
    <location>
        <begin position="309"/>
        <end position="329"/>
    </location>
</feature>
<proteinExistence type="predicted"/>
<feature type="transmembrane region" description="Helical" evidence="1">
    <location>
        <begin position="143"/>
        <end position="164"/>
    </location>
</feature>
<reference evidence="2 3" key="1">
    <citation type="submission" date="2024-02" db="EMBL/GenBank/DDBJ databases">
        <authorList>
            <person name="Saticioglu I.B."/>
        </authorList>
    </citation>
    <scope>NUCLEOTIDE SEQUENCE [LARGE SCALE GENOMIC DNA]</scope>
    <source>
        <strain evidence="2 3">Mu-43</strain>
    </source>
</reference>
<dbReference type="EMBL" id="JBBDGN010000012">
    <property type="protein sequence ID" value="MEJ1092457.1"/>
    <property type="molecule type" value="Genomic_DNA"/>
</dbReference>
<name>A0ABU8LQ46_9MICO</name>
<feature type="transmembrane region" description="Helical" evidence="1">
    <location>
        <begin position="361"/>
        <end position="382"/>
    </location>
</feature>
<evidence type="ECO:0000313" key="3">
    <source>
        <dbReference type="Proteomes" id="UP001366085"/>
    </source>
</evidence>